<evidence type="ECO:0000256" key="7">
    <source>
        <dbReference type="ARBA" id="ARBA00023136"/>
    </source>
</evidence>
<dbReference type="EMBL" id="QNZK01000296">
    <property type="protein sequence ID" value="RTZ83172.1"/>
    <property type="molecule type" value="Genomic_DNA"/>
</dbReference>
<dbReference type="InterPro" id="IPR052157">
    <property type="entry name" value="BCAA_transport_permease"/>
</dbReference>
<name>A0A432GH88_9DELT</name>
<evidence type="ECO:0000256" key="4">
    <source>
        <dbReference type="ARBA" id="ARBA00022692"/>
    </source>
</evidence>
<evidence type="ECO:0000256" key="5">
    <source>
        <dbReference type="ARBA" id="ARBA00022970"/>
    </source>
</evidence>
<dbReference type="PANTHER" id="PTHR11795">
    <property type="entry name" value="BRANCHED-CHAIN AMINO ACID TRANSPORT SYSTEM PERMEASE PROTEIN LIVH"/>
    <property type="match status" value="1"/>
</dbReference>
<sequence>MIEFLQVLILGICLGFVYALMVSGLTLIFGVMRIVNLAHPILIICGAFVSYWLFILIGLDPILSIPIAGLVVAALGVVIYKLIFERNAAQQTYSEMTVLLTFGTAMVIDGILSFVFHNTQRTTSPSYATDAIFIGDIFIPLAQLYSGLVSSVIIVGLAVFLKYSDFGIAIRATSQNRTSAELVGVNVKFVCLISFGIGCALAGAAGALVSFIFSFFPSRHWEWIAIMMSLVVLGGMGSLKGAVIGAIVLSVVSSMVGAFISPAWSTMVFFLSLFLILIIRPKGLFGIQSD</sequence>
<evidence type="ECO:0000313" key="11">
    <source>
        <dbReference type="Proteomes" id="UP000287917"/>
    </source>
</evidence>
<evidence type="ECO:0000256" key="2">
    <source>
        <dbReference type="ARBA" id="ARBA00022448"/>
    </source>
</evidence>
<proteinExistence type="inferred from homology"/>
<gene>
    <name evidence="10" type="ORF">DSY96_08610</name>
</gene>
<comment type="caution">
    <text evidence="10">The sequence shown here is derived from an EMBL/GenBank/DDBJ whole genome shotgun (WGS) entry which is preliminary data.</text>
</comment>
<evidence type="ECO:0000256" key="9">
    <source>
        <dbReference type="SAM" id="Phobius"/>
    </source>
</evidence>
<evidence type="ECO:0000313" key="10">
    <source>
        <dbReference type="EMBL" id="RTZ83172.1"/>
    </source>
</evidence>
<dbReference type="CDD" id="cd06582">
    <property type="entry name" value="TM_PBP1_LivH_like"/>
    <property type="match status" value="1"/>
</dbReference>
<dbReference type="AlphaFoldDB" id="A0A432GH88"/>
<feature type="transmembrane region" description="Helical" evidence="9">
    <location>
        <begin position="65"/>
        <end position="84"/>
    </location>
</feature>
<keyword evidence="7 9" id="KW-0472">Membrane</keyword>
<evidence type="ECO:0000256" key="8">
    <source>
        <dbReference type="ARBA" id="ARBA00037998"/>
    </source>
</evidence>
<reference evidence="10 11" key="1">
    <citation type="submission" date="2018-06" db="EMBL/GenBank/DDBJ databases">
        <title>Combined omics and stable isotope probing to characterize newly discovered Mariana Back-Arc vent microbial communities.</title>
        <authorList>
            <person name="Trembath-Reichert E."/>
            <person name="Huber J.A."/>
        </authorList>
    </citation>
    <scope>NUCLEOTIDE SEQUENCE [LARGE SCALE GENOMIC DNA]</scope>
    <source>
        <strain evidence="10">MAG 58</strain>
    </source>
</reference>
<dbReference type="GO" id="GO:0022857">
    <property type="term" value="F:transmembrane transporter activity"/>
    <property type="evidence" value="ECO:0007669"/>
    <property type="project" value="InterPro"/>
</dbReference>
<dbReference type="GO" id="GO:0005886">
    <property type="term" value="C:plasma membrane"/>
    <property type="evidence" value="ECO:0007669"/>
    <property type="project" value="UniProtKB-SubCell"/>
</dbReference>
<dbReference type="InterPro" id="IPR001851">
    <property type="entry name" value="ABC_transp_permease"/>
</dbReference>
<comment type="subcellular location">
    <subcellularLocation>
        <location evidence="1">Cell membrane</location>
        <topology evidence="1">Multi-pass membrane protein</topology>
    </subcellularLocation>
</comment>
<keyword evidence="5" id="KW-0029">Amino-acid transport</keyword>
<feature type="transmembrane region" description="Helical" evidence="9">
    <location>
        <begin position="96"/>
        <end position="117"/>
    </location>
</feature>
<dbReference type="Pfam" id="PF02653">
    <property type="entry name" value="BPD_transp_2"/>
    <property type="match status" value="1"/>
</dbReference>
<feature type="transmembrane region" description="Helical" evidence="9">
    <location>
        <begin position="6"/>
        <end position="29"/>
    </location>
</feature>
<comment type="similarity">
    <text evidence="8">Belongs to the binding-protein-dependent transport system permease family. LivHM subfamily.</text>
</comment>
<feature type="transmembrane region" description="Helical" evidence="9">
    <location>
        <begin position="223"/>
        <end position="249"/>
    </location>
</feature>
<keyword evidence="4 9" id="KW-0812">Transmembrane</keyword>
<keyword evidence="3" id="KW-1003">Cell membrane</keyword>
<evidence type="ECO:0000256" key="6">
    <source>
        <dbReference type="ARBA" id="ARBA00022989"/>
    </source>
</evidence>
<feature type="transmembrane region" description="Helical" evidence="9">
    <location>
        <begin position="137"/>
        <end position="161"/>
    </location>
</feature>
<keyword evidence="6 9" id="KW-1133">Transmembrane helix</keyword>
<dbReference type="PANTHER" id="PTHR11795:SF445">
    <property type="entry name" value="AMINO ACID ABC TRANSPORTER PERMEASE PROTEIN"/>
    <property type="match status" value="1"/>
</dbReference>
<organism evidence="10 11">
    <name type="scientific">SAR324 cluster bacterium</name>
    <dbReference type="NCBI Taxonomy" id="2024889"/>
    <lineage>
        <taxon>Bacteria</taxon>
        <taxon>Deltaproteobacteria</taxon>
        <taxon>SAR324 cluster</taxon>
    </lineage>
</organism>
<protein>
    <submittedName>
        <fullName evidence="10">Branched-chain amino acid ABC transporter permease</fullName>
    </submittedName>
</protein>
<evidence type="ECO:0000256" key="3">
    <source>
        <dbReference type="ARBA" id="ARBA00022475"/>
    </source>
</evidence>
<accession>A0A432GH88</accession>
<feature type="transmembrane region" description="Helical" evidence="9">
    <location>
        <begin position="256"/>
        <end position="279"/>
    </location>
</feature>
<evidence type="ECO:0000256" key="1">
    <source>
        <dbReference type="ARBA" id="ARBA00004651"/>
    </source>
</evidence>
<feature type="transmembrane region" description="Helical" evidence="9">
    <location>
        <begin position="189"/>
        <end position="217"/>
    </location>
</feature>
<dbReference type="GO" id="GO:0006865">
    <property type="term" value="P:amino acid transport"/>
    <property type="evidence" value="ECO:0007669"/>
    <property type="project" value="UniProtKB-KW"/>
</dbReference>
<dbReference type="Proteomes" id="UP000287917">
    <property type="component" value="Unassembled WGS sequence"/>
</dbReference>
<feature type="transmembrane region" description="Helical" evidence="9">
    <location>
        <begin position="41"/>
        <end position="59"/>
    </location>
</feature>
<keyword evidence="2" id="KW-0813">Transport</keyword>